<dbReference type="AlphaFoldDB" id="A0AAX2SH21"/>
<dbReference type="InterPro" id="IPR046281">
    <property type="entry name" value="DUF6318"/>
</dbReference>
<evidence type="ECO:0000256" key="1">
    <source>
        <dbReference type="SAM" id="MobiDB-lite"/>
    </source>
</evidence>
<gene>
    <name evidence="3" type="ORF">E4P33_02105</name>
</gene>
<feature type="compositionally biased region" description="Low complexity" evidence="1">
    <location>
        <begin position="57"/>
        <end position="73"/>
    </location>
</feature>
<reference evidence="3 4" key="1">
    <citation type="submission" date="2019-03" db="EMBL/GenBank/DDBJ databases">
        <title>Genome Sequencing and Assembly of Various Microbes Isolated from Alder Root Nodule.</title>
        <authorList>
            <person name="Swanson E."/>
            <person name="Sevigny J.L."/>
            <person name="Pesce C."/>
            <person name="Davis I."/>
            <person name="Kleiner V."/>
            <person name="Tisa L."/>
        </authorList>
    </citation>
    <scope>NUCLEOTIDE SEQUENCE [LARGE SCALE GENOMIC DNA]</scope>
    <source>
        <strain evidence="3 4">4R-31</strain>
    </source>
</reference>
<evidence type="ECO:0000313" key="4">
    <source>
        <dbReference type="Proteomes" id="UP000298017"/>
    </source>
</evidence>
<accession>A0AAX2SH21</accession>
<dbReference type="EMBL" id="SPNK01000001">
    <property type="protein sequence ID" value="TFI03319.1"/>
    <property type="molecule type" value="Genomic_DNA"/>
</dbReference>
<feature type="region of interest" description="Disordered" evidence="1">
    <location>
        <begin position="52"/>
        <end position="144"/>
    </location>
</feature>
<evidence type="ECO:0000313" key="3">
    <source>
        <dbReference type="EMBL" id="TFI03319.1"/>
    </source>
</evidence>
<comment type="caution">
    <text evidence="3">The sequence shown here is derived from an EMBL/GenBank/DDBJ whole genome shotgun (WGS) entry which is preliminary data.</text>
</comment>
<keyword evidence="4" id="KW-1185">Reference proteome</keyword>
<protein>
    <recommendedName>
        <fullName evidence="2">DUF6318 domain-containing protein</fullName>
    </recommendedName>
</protein>
<dbReference type="Pfam" id="PF19843">
    <property type="entry name" value="DUF6318"/>
    <property type="match status" value="1"/>
</dbReference>
<feature type="domain" description="DUF6318" evidence="2">
    <location>
        <begin position="118"/>
        <end position="268"/>
    </location>
</feature>
<sequence>MLWLLSGASHRFDNDNRESAWKMLHTGTARTRARTLALVGLGILVLGGCGASPQDNTADTQAAETSSSASPSPERTDTGSAKPTSTATPTKSSNAALPEDWRPEEPTVLATGQKVPDDYEPATLEHPARNVPKPVMPPEAKEETEAGAQAFLNYRADAQWYAMQTGDTGLVREVTASECANCTSQFDDIDSLYNNDGWVAGGWESVKMLPNSFIKRTDGGYNLPVSVDSKGFIAIQKNAVTVSQAPYNRGDVMDIYIDFREGRWIHVTASPRGSL</sequence>
<name>A0AAX2SH21_KOCRH</name>
<feature type="compositionally biased region" description="Low complexity" evidence="1">
    <location>
        <begin position="80"/>
        <end position="96"/>
    </location>
</feature>
<organism evidence="3 4">
    <name type="scientific">Kocuria rhizophila</name>
    <dbReference type="NCBI Taxonomy" id="72000"/>
    <lineage>
        <taxon>Bacteria</taxon>
        <taxon>Bacillati</taxon>
        <taxon>Actinomycetota</taxon>
        <taxon>Actinomycetes</taxon>
        <taxon>Micrococcales</taxon>
        <taxon>Micrococcaceae</taxon>
        <taxon>Kocuria</taxon>
    </lineage>
</organism>
<evidence type="ECO:0000259" key="2">
    <source>
        <dbReference type="Pfam" id="PF19843"/>
    </source>
</evidence>
<dbReference type="RefSeq" id="WP_135009951.1">
    <property type="nucleotide sequence ID" value="NZ_SPNK01000001.1"/>
</dbReference>
<proteinExistence type="predicted"/>
<dbReference type="Proteomes" id="UP000298017">
    <property type="component" value="Unassembled WGS sequence"/>
</dbReference>